<sequence length="349" mass="40775">MEECDLKDTSLSSIIDLVKCYPHEHLYVHPFQWTDRHLVILDADRVEEGCRSAAYFVATPDNTWKPTPIFELLKDDESGPLQCYANYEPVCFYFARKRIFTFWCPTSSPCSDIRPYARAKCSLGRCTESIPYLAFAEWTTMRKLREYFFLWERIDSKGYDNPPVERLQETKLRLLQPKEIANDPFIVALLIALAQLQESEYEYYPDQWAWYNNSEHPPSNLLFEPRLLMTDFMDEDYIHFYSARTNADFLDRFKFPGRKPKKNCSFEVEHVKIPLKPHDTLKDRLWAVVIPGWQDDMPNEKRKRSADDDSAEGSPTSKQRTQSSPDSSSESPSLGNVTLTCRSRPISDQ</sequence>
<evidence type="ECO:0000313" key="3">
    <source>
        <dbReference type="Proteomes" id="UP000028545"/>
    </source>
</evidence>
<name>A0A084GH09_PSEDA</name>
<dbReference type="OMA" id="HIFEAHI"/>
<proteinExistence type="predicted"/>
<dbReference type="Proteomes" id="UP000028545">
    <property type="component" value="Unassembled WGS sequence"/>
</dbReference>
<dbReference type="EMBL" id="JOWA01000022">
    <property type="protein sequence ID" value="KEZ46621.1"/>
    <property type="molecule type" value="Genomic_DNA"/>
</dbReference>
<dbReference type="HOGENOM" id="CLU_052068_0_1_1"/>
<accession>A0A084GH09</accession>
<dbReference type="GeneID" id="27718598"/>
<dbReference type="VEuPathDB" id="FungiDB:SAPIO_CDS0446"/>
<dbReference type="AlphaFoldDB" id="A0A084GH09"/>
<dbReference type="KEGG" id="sapo:SAPIO_CDS0446"/>
<reference evidence="2 3" key="1">
    <citation type="journal article" date="2014" name="Genome Announc.">
        <title>Draft genome sequence of the pathogenic fungus Scedosporium apiospermum.</title>
        <authorList>
            <person name="Vandeputte P."/>
            <person name="Ghamrawi S."/>
            <person name="Rechenmann M."/>
            <person name="Iltis A."/>
            <person name="Giraud S."/>
            <person name="Fleury M."/>
            <person name="Thornton C."/>
            <person name="Delhaes L."/>
            <person name="Meyer W."/>
            <person name="Papon N."/>
            <person name="Bouchara J.P."/>
        </authorList>
    </citation>
    <scope>NUCLEOTIDE SEQUENCE [LARGE SCALE GENOMIC DNA]</scope>
    <source>
        <strain evidence="2 3">IHEM 14462</strain>
    </source>
</reference>
<dbReference type="OrthoDB" id="5343483at2759"/>
<gene>
    <name evidence="2" type="ORF">SAPIO_CDS0446</name>
</gene>
<dbReference type="RefSeq" id="XP_016646420.1">
    <property type="nucleotide sequence ID" value="XM_016783220.1"/>
</dbReference>
<feature type="compositionally biased region" description="Polar residues" evidence="1">
    <location>
        <begin position="313"/>
        <end position="322"/>
    </location>
</feature>
<protein>
    <submittedName>
        <fullName evidence="2">Uncharacterized protein</fullName>
    </submittedName>
</protein>
<organism evidence="2 3">
    <name type="scientific">Pseudallescheria apiosperma</name>
    <name type="common">Scedosporium apiospermum</name>
    <dbReference type="NCBI Taxonomy" id="563466"/>
    <lineage>
        <taxon>Eukaryota</taxon>
        <taxon>Fungi</taxon>
        <taxon>Dikarya</taxon>
        <taxon>Ascomycota</taxon>
        <taxon>Pezizomycotina</taxon>
        <taxon>Sordariomycetes</taxon>
        <taxon>Hypocreomycetidae</taxon>
        <taxon>Microascales</taxon>
        <taxon>Microascaceae</taxon>
        <taxon>Scedosporium</taxon>
    </lineage>
</organism>
<comment type="caution">
    <text evidence="2">The sequence shown here is derived from an EMBL/GenBank/DDBJ whole genome shotgun (WGS) entry which is preliminary data.</text>
</comment>
<evidence type="ECO:0000256" key="1">
    <source>
        <dbReference type="SAM" id="MobiDB-lite"/>
    </source>
</evidence>
<evidence type="ECO:0000313" key="2">
    <source>
        <dbReference type="EMBL" id="KEZ46621.1"/>
    </source>
</evidence>
<feature type="compositionally biased region" description="Polar residues" evidence="1">
    <location>
        <begin position="334"/>
        <end position="349"/>
    </location>
</feature>
<feature type="region of interest" description="Disordered" evidence="1">
    <location>
        <begin position="297"/>
        <end position="349"/>
    </location>
</feature>
<feature type="compositionally biased region" description="Low complexity" evidence="1">
    <location>
        <begin position="323"/>
        <end position="333"/>
    </location>
</feature>
<keyword evidence="3" id="KW-1185">Reference proteome</keyword>